<keyword evidence="2" id="KW-1185">Reference proteome</keyword>
<evidence type="ECO:0000313" key="1">
    <source>
        <dbReference type="EMBL" id="RYC66245.1"/>
    </source>
</evidence>
<sequence length="232" mass="26896">MAKKIINWATLVNDITENCVKYHDQHYKEVGFTGPSLHFHIRALELKNPEKIEFVYAALTAWGMHRMGKKGAKLNNFDIFEKSIKDCEPIFTKLGDAKLENSSGLEFDYIKELFHTLNPMASGVKIVGVSKVLAHYIPDIIAPVDRQYTFQFLNQKKDTTPPRNWDEYELLREIHLKLFKPIALNEHFRKHALEWLNQKSEYPWDTSIPKIIDNLIIGKLKGIGWVDESTEA</sequence>
<proteinExistence type="predicted"/>
<organism evidence="1 2">
    <name type="scientific">Spirosoma sordidisoli</name>
    <dbReference type="NCBI Taxonomy" id="2502893"/>
    <lineage>
        <taxon>Bacteria</taxon>
        <taxon>Pseudomonadati</taxon>
        <taxon>Bacteroidota</taxon>
        <taxon>Cytophagia</taxon>
        <taxon>Cytophagales</taxon>
        <taxon>Cytophagaceae</taxon>
        <taxon>Spirosoma</taxon>
    </lineage>
</organism>
<dbReference type="AlphaFoldDB" id="A0A4Q2UFV6"/>
<accession>A0A4Q2UFV6</accession>
<name>A0A4Q2UFV6_9BACT</name>
<dbReference type="Proteomes" id="UP000290407">
    <property type="component" value="Unassembled WGS sequence"/>
</dbReference>
<dbReference type="EMBL" id="SBLB01000018">
    <property type="protein sequence ID" value="RYC66245.1"/>
    <property type="molecule type" value="Genomic_DNA"/>
</dbReference>
<dbReference type="RefSeq" id="WP_129607001.1">
    <property type="nucleotide sequence ID" value="NZ_SBLB01000018.1"/>
</dbReference>
<reference evidence="1 2" key="1">
    <citation type="submission" date="2019-01" db="EMBL/GenBank/DDBJ databases">
        <title>Spirosoma flava sp. nov., a propanil-degrading bacterium isolated from herbicide-contaminated soil.</title>
        <authorList>
            <person name="Zhang L."/>
            <person name="Jiang J.-D."/>
        </authorList>
    </citation>
    <scope>NUCLEOTIDE SEQUENCE [LARGE SCALE GENOMIC DNA]</scope>
    <source>
        <strain evidence="1 2">TY50</strain>
    </source>
</reference>
<protein>
    <submittedName>
        <fullName evidence="1">Uncharacterized protein</fullName>
    </submittedName>
</protein>
<evidence type="ECO:0000313" key="2">
    <source>
        <dbReference type="Proteomes" id="UP000290407"/>
    </source>
</evidence>
<gene>
    <name evidence="1" type="ORF">EQG79_30545</name>
</gene>
<comment type="caution">
    <text evidence="1">The sequence shown here is derived from an EMBL/GenBank/DDBJ whole genome shotgun (WGS) entry which is preliminary data.</text>
</comment>